<evidence type="ECO:0000256" key="1">
    <source>
        <dbReference type="ARBA" id="ARBA00005872"/>
    </source>
</evidence>
<dbReference type="Proteomes" id="UP001174909">
    <property type="component" value="Unassembled WGS sequence"/>
</dbReference>
<evidence type="ECO:0000313" key="6">
    <source>
        <dbReference type="Proteomes" id="UP001174909"/>
    </source>
</evidence>
<feature type="compositionally biased region" description="Polar residues" evidence="4">
    <location>
        <begin position="345"/>
        <end position="360"/>
    </location>
</feature>
<feature type="compositionally biased region" description="Low complexity" evidence="4">
    <location>
        <begin position="314"/>
        <end position="324"/>
    </location>
</feature>
<feature type="region of interest" description="Disordered" evidence="4">
    <location>
        <begin position="181"/>
        <end position="201"/>
    </location>
</feature>
<comment type="caution">
    <text evidence="5">The sequence shown here is derived from an EMBL/GenBank/DDBJ whole genome shotgun (WGS) entry which is preliminary data.</text>
</comment>
<dbReference type="PANTHER" id="PTHR21682:SF2">
    <property type="entry name" value="COILED-COIL DOMAIN-CONTAINING PROTEIN 149"/>
    <property type="match status" value="1"/>
</dbReference>
<sequence>MTQQQQPQLVPAVSVVDHDTLKSELAIYCRQLQSKEQALRIIKQELDLSRETVDHSRQEIAQLRSQLARSSSAPSEDLVQEREQFVAQLESSQERIAELERQLQMEEDEKEEVLGQRDYFSSQCSALKKCLEEKKNEQPPSQCALQTLAEENRELKLKLVEVQAERDQANARIDRYKRAVERKKAQEDKEQPSTAAGRHNNLRQALRRVTELETLANCLSETVKEKSIALTHQKKANKILGARVADLEHRLKVLEISGLWSASSSSGPVLDLAWNEDTKNGMELMTPHRDPHLPTASPPQSSLTHHSSPPPHCPHSSEQDLQLTPLPPPLSSSSSQPLTTDSHQQEPPESNGEGQVSPDNQPERVKEREKTSVEGTPVVFA</sequence>
<feature type="compositionally biased region" description="Basic and acidic residues" evidence="4">
    <location>
        <begin position="281"/>
        <end position="292"/>
    </location>
</feature>
<comment type="similarity">
    <text evidence="1">Belongs to the CCDC149 family.</text>
</comment>
<keyword evidence="2 3" id="KW-0175">Coiled coil</keyword>
<evidence type="ECO:0000256" key="2">
    <source>
        <dbReference type="ARBA" id="ARBA00023054"/>
    </source>
</evidence>
<dbReference type="InterPro" id="IPR019179">
    <property type="entry name" value="CC149"/>
</dbReference>
<evidence type="ECO:0000256" key="4">
    <source>
        <dbReference type="SAM" id="MobiDB-lite"/>
    </source>
</evidence>
<feature type="coiled-coil region" evidence="3">
    <location>
        <begin position="32"/>
        <end position="116"/>
    </location>
</feature>
<reference evidence="5" key="1">
    <citation type="submission" date="2023-03" db="EMBL/GenBank/DDBJ databases">
        <authorList>
            <person name="Steffen K."/>
            <person name="Cardenas P."/>
        </authorList>
    </citation>
    <scope>NUCLEOTIDE SEQUENCE</scope>
</reference>
<dbReference type="AlphaFoldDB" id="A0AA35SMF0"/>
<dbReference type="PANTHER" id="PTHR21682">
    <property type="entry name" value="COILED-COIL DOMAIN-CONTAINING PROTEIN 149"/>
    <property type="match status" value="1"/>
</dbReference>
<keyword evidence="6" id="KW-1185">Reference proteome</keyword>
<feature type="compositionally biased region" description="Basic and acidic residues" evidence="4">
    <location>
        <begin position="181"/>
        <end position="191"/>
    </location>
</feature>
<feature type="region of interest" description="Disordered" evidence="4">
    <location>
        <begin position="281"/>
        <end position="381"/>
    </location>
</feature>
<protein>
    <submittedName>
        <fullName evidence="5">Coiled-coil domain-containing protein 149</fullName>
    </submittedName>
</protein>
<feature type="compositionally biased region" description="Low complexity" evidence="4">
    <location>
        <begin position="331"/>
        <end position="342"/>
    </location>
</feature>
<feature type="compositionally biased region" description="Low complexity" evidence="4">
    <location>
        <begin position="298"/>
        <end position="307"/>
    </location>
</feature>
<dbReference type="EMBL" id="CASHTH010002534">
    <property type="protein sequence ID" value="CAI8031411.1"/>
    <property type="molecule type" value="Genomic_DNA"/>
</dbReference>
<accession>A0AA35SMF0</accession>
<feature type="compositionally biased region" description="Basic and acidic residues" evidence="4">
    <location>
        <begin position="361"/>
        <end position="372"/>
    </location>
</feature>
<organism evidence="5 6">
    <name type="scientific">Geodia barretti</name>
    <name type="common">Barrett's horny sponge</name>
    <dbReference type="NCBI Taxonomy" id="519541"/>
    <lineage>
        <taxon>Eukaryota</taxon>
        <taxon>Metazoa</taxon>
        <taxon>Porifera</taxon>
        <taxon>Demospongiae</taxon>
        <taxon>Heteroscleromorpha</taxon>
        <taxon>Tetractinellida</taxon>
        <taxon>Astrophorina</taxon>
        <taxon>Geodiidae</taxon>
        <taxon>Geodia</taxon>
    </lineage>
</organism>
<dbReference type="Pfam" id="PF09789">
    <property type="entry name" value="CC149"/>
    <property type="match status" value="1"/>
</dbReference>
<proteinExistence type="inferred from homology"/>
<name>A0AA35SMF0_GEOBA</name>
<gene>
    <name evidence="5" type="ORF">GBAR_LOCUS17831</name>
</gene>
<evidence type="ECO:0000313" key="5">
    <source>
        <dbReference type="EMBL" id="CAI8031411.1"/>
    </source>
</evidence>
<evidence type="ECO:0000256" key="3">
    <source>
        <dbReference type="SAM" id="Coils"/>
    </source>
</evidence>